<dbReference type="EMBL" id="JBBPBK010000008">
    <property type="protein sequence ID" value="KAK9279479.1"/>
    <property type="molecule type" value="Genomic_DNA"/>
</dbReference>
<dbReference type="AlphaFoldDB" id="A0AAP0RK42"/>
<gene>
    <name evidence="1" type="ORF">L1049_013158</name>
</gene>
<sequence>MGNCFVTTTHVVHPPDHHQVSCQRGRGLLHQAPRSSTRIKVRMTTTQLKELMAQVDDRSKADSEVGRLILQQCFQGACHARACVVPTSHQTRLGTIIEEECCSF</sequence>
<keyword evidence="2" id="KW-1185">Reference proteome</keyword>
<proteinExistence type="predicted"/>
<name>A0AAP0RK42_LIQFO</name>
<accession>A0AAP0RK42</accession>
<comment type="caution">
    <text evidence="1">The sequence shown here is derived from an EMBL/GenBank/DDBJ whole genome shotgun (WGS) entry which is preliminary data.</text>
</comment>
<reference evidence="1 2" key="1">
    <citation type="journal article" date="2024" name="Plant J.">
        <title>Genome sequences and population genomics reveal climatic adaptation and genomic divergence between two closely related sweetgum species.</title>
        <authorList>
            <person name="Xu W.Q."/>
            <person name="Ren C.Q."/>
            <person name="Zhang X.Y."/>
            <person name="Comes H.P."/>
            <person name="Liu X.H."/>
            <person name="Li Y.G."/>
            <person name="Kettle C.J."/>
            <person name="Jalonen R."/>
            <person name="Gaisberger H."/>
            <person name="Ma Y.Z."/>
            <person name="Qiu Y.X."/>
        </authorList>
    </citation>
    <scope>NUCLEOTIDE SEQUENCE [LARGE SCALE GENOMIC DNA]</scope>
    <source>
        <strain evidence="1">Hangzhou</strain>
    </source>
</reference>
<dbReference type="Proteomes" id="UP001415857">
    <property type="component" value="Unassembled WGS sequence"/>
</dbReference>
<evidence type="ECO:0000313" key="2">
    <source>
        <dbReference type="Proteomes" id="UP001415857"/>
    </source>
</evidence>
<evidence type="ECO:0000313" key="1">
    <source>
        <dbReference type="EMBL" id="KAK9279479.1"/>
    </source>
</evidence>
<protein>
    <submittedName>
        <fullName evidence="1">Uncharacterized protein</fullName>
    </submittedName>
</protein>
<organism evidence="1 2">
    <name type="scientific">Liquidambar formosana</name>
    <name type="common">Formosan gum</name>
    <dbReference type="NCBI Taxonomy" id="63359"/>
    <lineage>
        <taxon>Eukaryota</taxon>
        <taxon>Viridiplantae</taxon>
        <taxon>Streptophyta</taxon>
        <taxon>Embryophyta</taxon>
        <taxon>Tracheophyta</taxon>
        <taxon>Spermatophyta</taxon>
        <taxon>Magnoliopsida</taxon>
        <taxon>eudicotyledons</taxon>
        <taxon>Gunneridae</taxon>
        <taxon>Pentapetalae</taxon>
        <taxon>Saxifragales</taxon>
        <taxon>Altingiaceae</taxon>
        <taxon>Liquidambar</taxon>
    </lineage>
</organism>